<evidence type="ECO:0000313" key="1">
    <source>
        <dbReference type="EMBL" id="VDN03704.1"/>
    </source>
</evidence>
<keyword evidence="2" id="KW-1185">Reference proteome</keyword>
<dbReference type="WBParaSite" id="TCLT_0000637101-mRNA-1">
    <property type="protein sequence ID" value="TCLT_0000637101-mRNA-1"/>
    <property type="gene ID" value="TCLT_0000637101"/>
</dbReference>
<reference evidence="3" key="1">
    <citation type="submission" date="2017-02" db="UniProtKB">
        <authorList>
            <consortium name="WormBaseParasite"/>
        </authorList>
    </citation>
    <scope>IDENTIFICATION</scope>
</reference>
<evidence type="ECO:0000313" key="2">
    <source>
        <dbReference type="Proteomes" id="UP000276776"/>
    </source>
</evidence>
<dbReference type="Proteomes" id="UP000276776">
    <property type="component" value="Unassembled WGS sequence"/>
</dbReference>
<dbReference type="OrthoDB" id="5798673at2759"/>
<reference evidence="1 2" key="2">
    <citation type="submission" date="2018-11" db="EMBL/GenBank/DDBJ databases">
        <authorList>
            <consortium name="Pathogen Informatics"/>
        </authorList>
    </citation>
    <scope>NUCLEOTIDE SEQUENCE [LARGE SCALE GENOMIC DNA]</scope>
</reference>
<dbReference type="EMBL" id="UYYF01004409">
    <property type="protein sequence ID" value="VDN03704.1"/>
    <property type="molecule type" value="Genomic_DNA"/>
</dbReference>
<evidence type="ECO:0000313" key="3">
    <source>
        <dbReference type="WBParaSite" id="TCLT_0000637101-mRNA-1"/>
    </source>
</evidence>
<dbReference type="SUPFAM" id="SSF101898">
    <property type="entry name" value="NHL repeat"/>
    <property type="match status" value="1"/>
</dbReference>
<organism evidence="3">
    <name type="scientific">Thelazia callipaeda</name>
    <name type="common">Oriental eyeworm</name>
    <name type="synonym">Parasitic nematode</name>
    <dbReference type="NCBI Taxonomy" id="103827"/>
    <lineage>
        <taxon>Eukaryota</taxon>
        <taxon>Metazoa</taxon>
        <taxon>Ecdysozoa</taxon>
        <taxon>Nematoda</taxon>
        <taxon>Chromadorea</taxon>
        <taxon>Rhabditida</taxon>
        <taxon>Spirurina</taxon>
        <taxon>Spiruromorpha</taxon>
        <taxon>Thelazioidea</taxon>
        <taxon>Thelaziidae</taxon>
        <taxon>Thelazia</taxon>
    </lineage>
</organism>
<protein>
    <submittedName>
        <fullName evidence="3">PQQ_3 domain-containing protein</fullName>
    </submittedName>
</protein>
<gene>
    <name evidence="1" type="ORF">TCLT_LOCUS6360</name>
</gene>
<dbReference type="AlphaFoldDB" id="A0A0N5D0N7"/>
<accession>A0A0N5D0N7</accession>
<proteinExistence type="predicted"/>
<dbReference type="InterPro" id="IPR011042">
    <property type="entry name" value="6-blade_b-propeller_TolB-like"/>
</dbReference>
<name>A0A0N5D0N7_THECL</name>
<dbReference type="OMA" id="QWTELEY"/>
<sequence length="445" mass="51098">MAEDKCDIIWIREEANENIQLSTLPSFLQAKTEITNTDHEVTRSDQIFSSNDNDEKASLCSDETNFTEMEKNLQEHMKQAMDLISDLCSCSEKITEQQNKALLRLKEEQQEWQKVTEKIDVKNESRQLVIVKQELEKQLDDLRIHQKPSELTVQSKFDHILFQTEWQRIDSLTVNCKDLSQPNSVAFCQNTDEIIVADYNTGLLLFSVHSGLIRAISSSVWKWPQCAVCTADKQILLSSVVRIEIEGKAVWRRQLMKFDNKMQFIAKIEGPKWIEDEPIRKEYMCVAPNGYIYLCVTGDKFSALYELTSDGQWTELCYRCDVRFGNIQILAVIDSITQLLIVEQKKGYIWMLSVRDSTICKRSIISAVEKPGLLCIDDTGQLFIHDIGRSAIRQLNTCTFEPVQDIALTSNNLTALSAYHGFLAALYCSERIIRIHRCPSSDKNI</sequence>
<dbReference type="Gene3D" id="2.120.10.30">
    <property type="entry name" value="TolB, C-terminal domain"/>
    <property type="match status" value="1"/>
</dbReference>